<feature type="region of interest" description="Disordered" evidence="1">
    <location>
        <begin position="1"/>
        <end position="102"/>
    </location>
</feature>
<proteinExistence type="predicted"/>
<dbReference type="Proteomes" id="UP000600918">
    <property type="component" value="Unassembled WGS sequence"/>
</dbReference>
<feature type="compositionally biased region" description="Basic and acidic residues" evidence="1">
    <location>
        <begin position="75"/>
        <end position="92"/>
    </location>
</feature>
<feature type="region of interest" description="Disordered" evidence="1">
    <location>
        <begin position="122"/>
        <end position="150"/>
    </location>
</feature>
<organism evidence="2 3">
    <name type="scientific">Vespula pensylvanica</name>
    <name type="common">Western yellow jacket</name>
    <name type="synonym">Wasp</name>
    <dbReference type="NCBI Taxonomy" id="30213"/>
    <lineage>
        <taxon>Eukaryota</taxon>
        <taxon>Metazoa</taxon>
        <taxon>Ecdysozoa</taxon>
        <taxon>Arthropoda</taxon>
        <taxon>Hexapoda</taxon>
        <taxon>Insecta</taxon>
        <taxon>Pterygota</taxon>
        <taxon>Neoptera</taxon>
        <taxon>Endopterygota</taxon>
        <taxon>Hymenoptera</taxon>
        <taxon>Apocrita</taxon>
        <taxon>Aculeata</taxon>
        <taxon>Vespoidea</taxon>
        <taxon>Vespidae</taxon>
        <taxon>Vespinae</taxon>
        <taxon>Vespula</taxon>
    </lineage>
</organism>
<feature type="compositionally biased region" description="Acidic residues" evidence="1">
    <location>
        <begin position="129"/>
        <end position="150"/>
    </location>
</feature>
<protein>
    <submittedName>
        <fullName evidence="2">Uncharacterized protein</fullName>
    </submittedName>
</protein>
<feature type="compositionally biased region" description="Polar residues" evidence="1">
    <location>
        <begin position="58"/>
        <end position="73"/>
    </location>
</feature>
<feature type="compositionally biased region" description="Low complexity" evidence="1">
    <location>
        <begin position="44"/>
        <end position="57"/>
    </location>
</feature>
<evidence type="ECO:0000256" key="1">
    <source>
        <dbReference type="SAM" id="MobiDB-lite"/>
    </source>
</evidence>
<sequence>MGNGTSRRYRGVPKRATLAEKEVSALKEQLATANDGNSKTEGHQLSQTSQGSDQQQQHDASNPRRTPNSNLEQELQAKDKENRTFDEDRKSSNDCVCRDTSSARHLGLSVPVARVVKTAECDVSWRREDEEEEDVEEEEEEEEEEAGKGE</sequence>
<evidence type="ECO:0000313" key="3">
    <source>
        <dbReference type="Proteomes" id="UP000600918"/>
    </source>
</evidence>
<comment type="caution">
    <text evidence="2">The sequence shown here is derived from an EMBL/GenBank/DDBJ whole genome shotgun (WGS) entry which is preliminary data.</text>
</comment>
<dbReference type="AlphaFoldDB" id="A0A834JS32"/>
<evidence type="ECO:0000313" key="2">
    <source>
        <dbReference type="EMBL" id="KAF7390526.1"/>
    </source>
</evidence>
<dbReference type="EMBL" id="JACSDY010000023">
    <property type="protein sequence ID" value="KAF7390526.1"/>
    <property type="molecule type" value="Genomic_DNA"/>
</dbReference>
<reference evidence="2" key="1">
    <citation type="journal article" date="2020" name="G3 (Bethesda)">
        <title>High-Quality Assemblies for Three Invasive Social Wasps from the &lt;i&gt;Vespula&lt;/i&gt; Genus.</title>
        <authorList>
            <person name="Harrop T.W.R."/>
            <person name="Guhlin J."/>
            <person name="McLaughlin G.M."/>
            <person name="Permina E."/>
            <person name="Stockwell P."/>
            <person name="Gilligan J."/>
            <person name="Le Lec M.F."/>
            <person name="Gruber M.A.M."/>
            <person name="Quinn O."/>
            <person name="Lovegrove M."/>
            <person name="Duncan E.J."/>
            <person name="Remnant E.J."/>
            <person name="Van Eeckhoven J."/>
            <person name="Graham B."/>
            <person name="Knapp R.A."/>
            <person name="Langford K.W."/>
            <person name="Kronenberg Z."/>
            <person name="Press M.O."/>
            <person name="Eacker S.M."/>
            <person name="Wilson-Rankin E.E."/>
            <person name="Purcell J."/>
            <person name="Lester P.J."/>
            <person name="Dearden P.K."/>
        </authorList>
    </citation>
    <scope>NUCLEOTIDE SEQUENCE</scope>
    <source>
        <strain evidence="2">Volc-1</strain>
    </source>
</reference>
<name>A0A834JS32_VESPE</name>
<keyword evidence="3" id="KW-1185">Reference proteome</keyword>
<gene>
    <name evidence="2" type="ORF">H0235_017688</name>
</gene>
<accession>A0A834JS32</accession>